<evidence type="ECO:0000313" key="2">
    <source>
        <dbReference type="EMBL" id="PQA87863.1"/>
    </source>
</evidence>
<dbReference type="Proteomes" id="UP000239504">
    <property type="component" value="Unassembled WGS sequence"/>
</dbReference>
<name>A0A2S7K5T2_9PROT</name>
<gene>
    <name evidence="2" type="ORF">CW354_05790</name>
</gene>
<evidence type="ECO:0000259" key="1">
    <source>
        <dbReference type="Pfam" id="PF01243"/>
    </source>
</evidence>
<dbReference type="SUPFAM" id="SSF50475">
    <property type="entry name" value="FMN-binding split barrel"/>
    <property type="match status" value="1"/>
</dbReference>
<dbReference type="PANTHER" id="PTHR42815:SF2">
    <property type="entry name" value="FAD-BINDING, PUTATIVE (AFU_ORTHOLOGUE AFUA_6G07600)-RELATED"/>
    <property type="match status" value="1"/>
</dbReference>
<dbReference type="AlphaFoldDB" id="A0A2S7K5T2"/>
<dbReference type="PANTHER" id="PTHR42815">
    <property type="entry name" value="FAD-BINDING, PUTATIVE (AFU_ORTHOLOGUE AFUA_6G07600)-RELATED"/>
    <property type="match status" value="1"/>
</dbReference>
<keyword evidence="3" id="KW-1185">Reference proteome</keyword>
<reference evidence="2 3" key="1">
    <citation type="submission" date="2017-12" db="EMBL/GenBank/DDBJ databases">
        <authorList>
            <person name="Hurst M.R.H."/>
        </authorList>
    </citation>
    <scope>NUCLEOTIDE SEQUENCE [LARGE SCALE GENOMIC DNA]</scope>
    <source>
        <strain evidence="2 3">SY-3-19</strain>
    </source>
</reference>
<dbReference type="InterPro" id="IPR011576">
    <property type="entry name" value="Pyridox_Oxase_N"/>
</dbReference>
<dbReference type="RefSeq" id="WP_104829108.1">
    <property type="nucleotide sequence ID" value="NZ_PJCH01000005.1"/>
</dbReference>
<sequence length="210" mass="23324">MARAFSKIAFTDTVRALQAKHGSAGAYAKFLAPEAPPNDSLGEAEAAFIRARDGFYQATVSETGWPYVQFRGGPPGFMHVLDEKTLAYADFRGNRQYLSVGNLLGNGRIALFFMDYPNKRRLKLLGQASIVEMEDHADLVNSLHTPGYEAKPERAMIISVAGYDWNCPQHIPQRYTLEEMASTLSPIREELAALRRENADLKEKLEAKGG</sequence>
<dbReference type="EMBL" id="PJCH01000005">
    <property type="protein sequence ID" value="PQA87863.1"/>
    <property type="molecule type" value="Genomic_DNA"/>
</dbReference>
<dbReference type="Gene3D" id="2.30.110.10">
    <property type="entry name" value="Electron Transport, Fmn-binding Protein, Chain A"/>
    <property type="match status" value="1"/>
</dbReference>
<dbReference type="OrthoDB" id="9786134at2"/>
<protein>
    <submittedName>
        <fullName evidence="2">Pyridoxamine 5-phosphate oxidase</fullName>
    </submittedName>
</protein>
<evidence type="ECO:0000313" key="3">
    <source>
        <dbReference type="Proteomes" id="UP000239504"/>
    </source>
</evidence>
<accession>A0A2S7K5T2</accession>
<feature type="domain" description="Pyridoxamine 5'-phosphate oxidase N-terminal" evidence="1">
    <location>
        <begin position="43"/>
        <end position="140"/>
    </location>
</feature>
<dbReference type="Pfam" id="PF01243">
    <property type="entry name" value="PNPOx_N"/>
    <property type="match status" value="1"/>
</dbReference>
<proteinExistence type="predicted"/>
<comment type="caution">
    <text evidence="2">The sequence shown here is derived from an EMBL/GenBank/DDBJ whole genome shotgun (WGS) entry which is preliminary data.</text>
</comment>
<dbReference type="InterPro" id="IPR012349">
    <property type="entry name" value="Split_barrel_FMN-bd"/>
</dbReference>
<organism evidence="2 3">
    <name type="scientific">Hyphococcus luteus</name>
    <dbReference type="NCBI Taxonomy" id="2058213"/>
    <lineage>
        <taxon>Bacteria</taxon>
        <taxon>Pseudomonadati</taxon>
        <taxon>Pseudomonadota</taxon>
        <taxon>Alphaproteobacteria</taxon>
        <taxon>Parvularculales</taxon>
        <taxon>Parvularculaceae</taxon>
        <taxon>Hyphococcus</taxon>
    </lineage>
</organism>